<feature type="compositionally biased region" description="Polar residues" evidence="17">
    <location>
        <begin position="1306"/>
        <end position="1334"/>
    </location>
</feature>
<keyword evidence="6" id="KW-0597">Phosphoprotein</keyword>
<dbReference type="InterPro" id="IPR001611">
    <property type="entry name" value="Leu-rich_rpt"/>
</dbReference>
<dbReference type="PANTHER" id="PTHR24106">
    <property type="entry name" value="NACHT, LRR AND CARD DOMAINS-CONTAINING"/>
    <property type="match status" value="1"/>
</dbReference>
<dbReference type="FunFam" id="3.80.10.10:FF:000336">
    <property type="entry name" value="Si:dkey-222h21.2"/>
    <property type="match status" value="1"/>
</dbReference>
<dbReference type="InterPro" id="IPR033929">
    <property type="entry name" value="Tensin_PTB"/>
</dbReference>
<evidence type="ECO:0000256" key="1">
    <source>
        <dbReference type="ARBA" id="ARBA00004246"/>
    </source>
</evidence>
<dbReference type="InterPro" id="IPR035012">
    <property type="entry name" value="Tensin-like_SH2"/>
</dbReference>
<dbReference type="OrthoDB" id="6273691at2759"/>
<evidence type="ECO:0000313" key="25">
    <source>
        <dbReference type="Proteomes" id="UP000281406"/>
    </source>
</evidence>
<dbReference type="InterPro" id="IPR051261">
    <property type="entry name" value="NLR"/>
</dbReference>
<dbReference type="InterPro" id="IPR027417">
    <property type="entry name" value="P-loop_NTPase"/>
</dbReference>
<feature type="domain" description="C2 tensin-type" evidence="23">
    <location>
        <begin position="256"/>
        <end position="377"/>
    </location>
</feature>
<dbReference type="Gene3D" id="3.90.190.10">
    <property type="entry name" value="Protein tyrosine phosphatase superfamily"/>
    <property type="match status" value="1"/>
</dbReference>
<dbReference type="EMBL" id="RJVU01032974">
    <property type="protein sequence ID" value="ROL48138.1"/>
    <property type="molecule type" value="Genomic_DNA"/>
</dbReference>
<feature type="region of interest" description="Disordered" evidence="17">
    <location>
        <begin position="801"/>
        <end position="844"/>
    </location>
</feature>
<dbReference type="PROSITE" id="PS50837">
    <property type="entry name" value="NACHT"/>
    <property type="match status" value="1"/>
</dbReference>
<dbReference type="SMART" id="SM00462">
    <property type="entry name" value="PTB"/>
    <property type="match status" value="1"/>
</dbReference>
<feature type="domain" description="PID" evidence="18">
    <location>
        <begin position="1115"/>
        <end position="1241"/>
    </location>
</feature>
<dbReference type="InterPro" id="IPR029021">
    <property type="entry name" value="Prot-tyrosine_phosphatase-like"/>
</dbReference>
<dbReference type="InterPro" id="IPR041267">
    <property type="entry name" value="NLRP_HD2"/>
</dbReference>
<dbReference type="InterPro" id="IPR029023">
    <property type="entry name" value="Tensin_phosphatase"/>
</dbReference>
<keyword evidence="12" id="KW-0904">Protein phosphatase</keyword>
<dbReference type="GO" id="GO:0005737">
    <property type="term" value="C:cytoplasm"/>
    <property type="evidence" value="ECO:0007669"/>
    <property type="project" value="UniProtKB-SubCell"/>
</dbReference>
<comment type="similarity">
    <text evidence="4">Belongs to the PTEN phosphatase protein family.</text>
</comment>
<dbReference type="Pfam" id="PF22785">
    <property type="entry name" value="Tc-R-P"/>
    <property type="match status" value="1"/>
</dbReference>
<evidence type="ECO:0000259" key="20">
    <source>
        <dbReference type="PROSITE" id="PS50056"/>
    </source>
</evidence>
<dbReference type="Pfam" id="PF08416">
    <property type="entry name" value="PTB"/>
    <property type="match status" value="1"/>
</dbReference>
<evidence type="ECO:0000259" key="18">
    <source>
        <dbReference type="PROSITE" id="PS01179"/>
    </source>
</evidence>
<dbReference type="InterPro" id="IPR036860">
    <property type="entry name" value="SH2_dom_sf"/>
</dbReference>
<dbReference type="FunFam" id="2.30.29.30:FF:000039">
    <property type="entry name" value="Tensin 1"/>
    <property type="match status" value="1"/>
</dbReference>
<sequence>MSVGSDSRRLSRVWVCSCAFYLAEGYRNLIQQQLVFTGPDLSDTWHVRLTHGRPAETRLSHCVRTNTPVSASDQTVNDTTLMEEGYELDLTYVTERIIAVSFPQDCFEETYLRNLRDVTRMLKSKHADNYLVINLSERKQELTKMNPKTLDTGWPDFHAPPLDKICTICKAIENWLNADPLHVVVIHCRGGKGRIGVIISSFVHFTDVSASADQALDRFAMRKFYDDKVSALMTPSQKRYVWILNSLLSGSIKMNTSPLFLHCVILHGVPSFDSAPYVKVYQAMQVVYVSGIYRVGAGHRDRICIALEPAQLLKGDIMVKCFHQSSRSERDDIFRVQFHTGAVQAYSLVFQKDDMEQANKDARFPDYGKVELVFSDGPERISGSERWLNGPDVTVDFTSTDSLSKWDSYGNICSEAAPLLDRYLVKKDSSRVSTPSRSQRSPDHTLSASTDSGLSSASLRTDCWPVPGPKAPQPSQQERVELKQLLSGFGVDEASRGCALTAGPPQIHINGRSRPKERETDILDDEVLTSRHDLYSVDSLGTLSSSYHKSSQNSLLSDGFGSPGRMDESAQQHTTAMDEYERRAGFPHRGASLPVSSPGPRNLFQHGGYSTQTWVHQQQLVAAQQYLYLPEVDAVEQRFHNDMQELLPKPAEQNKPPAGPETPQSQEPEQKHDDEFSSLTLDIDNSIHQLNQLILDLDPTFVPVSTKSSSLKRAGAPDSNGNVQKDGGRERSHQMVKSVMMNFPPYRPTPSPSFGFYRAEHDLRENAGFMGHTASDEALQHPTVRAYVQPAIGEVMSFSDSCRSPQSISAHPSDSVSFAPVSSVPSQHSLPAPNAHSSPLSGQRAKVFQQMFEEKFSLEGLDFQPPPQNPLLTAYDGENSQGSASTSPSGFSSPHSGSSLSIPFPSVLPELQTRANGGSSLPLPGEQKRSLELTCVLDIQTERCADVADVLSSKQLTVKFVQDTSKYWYKPDIARDQAIAVLKDTEPGSFIVRDSHSFRGAYGLAMKVATAPPSALQQGKRGANDVSGGDLSSELVRHFLIECTPRGVRLKGCPNEPYFGSLTALVCQHSITPLALPCKLIIPDRDPLEDAVSASSQSITNSAAELLKQGAACNVWFLGSVEMESLTGYQAVQKATSEILSANSLPSSTLVHFKVSSQGITLTDNQRRLFFRRHYAVSTVIFCALDPQDRKWKRDGCTSAKIFGFVARKAGSGIENVCHLFAEHDPEQPASAIVNFVSKALYQFLMMENKGSGERAASRRPKHHHVTSDPSIRSERASSPEFSCVSMKSNESIGHPPDLSDEAVTSDPSISMRGSQRASSPEPSCVSMKSNESIHQPPDLSDEPVTFDLSRVDRDRSISPLQFRPSAPHLTSTFTPIRTSQDRHKLLSVKDQHKTSMKKKYERLFEGMKLQENEALLNRIYTQLYIIEEESEGVNKQHEVLQMEKTARTKDSQDTPIYCNDIFRGSPEPGSEEKQQIKTVLTKGIAGIGKTISVQKFILDWAEEKANQDVDFMFVLPFRELNLIQDHQYSLHRLLLDFHPELQDLDPKIYEQCKVVLIFDGLDESRIRLMFSDAQNVSDVTETSSVGLLMSKLIKGELLPSALIWITSRPAAANQIPSKYINRLTEIQGFNEPQKEEYFRKRISDEHQASRIISHIRRARSLHIMCHIPVFCWISSTVLQKLLKEDLSAEIPQTLTEMYIHFLLIQINMKNQKPAAANQIPSKYINRLTEIQGFNEPQKEEYFRKRISDEHQASRIISHIRRARSLHIMCHIPVFCWISSTVLQKLLKEDLSAEIPQTLTEMYIHFLLIQINMKNQKYEERDPEKLLQSNREVIVKLAEVAFKQLMKGNVMFYEEDLRESGIEVIDASVYSGICTEIYKEESVIYQRKIYSFIHLSVQEFLAAFYVLYCHLANNKQTLQFLGEKYKHDHEYDSESDYDFEYDFDREYGYIKHTSDEDSIYDLLTSAVDKALKSENGQLDLFLRFLLGISLESNQRLLQDLLTHTEKSSESIRETIQYIKDKIKDPNDHLSSDQSINLFLCLLEVKDQTLSREIQEFVKLDKHSEKKLTPAHCSTIAYMLQMSEEVLDELNSIKYNTSDEGRRRLIPAVINCRKALLSGCNLTVQDSEILSSALQSLNCFLRELDLSNNDLDSGVKLISDGLKSPNCQLQILSLSGCNLTAQHCERVSSALRSSNCVLRQLDLRNNDLQDSGVKLLSDGLNCELQILNISGCNLTGQSCESLSSALQSSHCVLRELDLSNNDLQDSGVKLLGLKSPKCELQILRFDFHIQIQKCKKTNKKTKKNKAMSNQFIYMCKFFPRCFTEKCALGPDLLTVCASTNPFFGIKNLLLGFTKDMQCKISAEKAWTELFLRLTLLHMYL</sequence>
<feature type="compositionally biased region" description="Low complexity" evidence="17">
    <location>
        <begin position="880"/>
        <end position="898"/>
    </location>
</feature>
<dbReference type="SMART" id="SM00252">
    <property type="entry name" value="SH2"/>
    <property type="match status" value="1"/>
</dbReference>
<keyword evidence="11" id="KW-0067">ATP-binding</keyword>
<feature type="region of interest" description="Disordered" evidence="17">
    <location>
        <begin position="859"/>
        <end position="898"/>
    </location>
</feature>
<dbReference type="FunFam" id="3.30.505.10:FF:000002">
    <property type="entry name" value="Tensin 1"/>
    <property type="match status" value="1"/>
</dbReference>
<dbReference type="Pfam" id="PF10409">
    <property type="entry name" value="PTEN_C2"/>
    <property type="match status" value="1"/>
</dbReference>
<evidence type="ECO:0000256" key="17">
    <source>
        <dbReference type="SAM" id="MobiDB-lite"/>
    </source>
</evidence>
<proteinExistence type="inferred from homology"/>
<feature type="compositionally biased region" description="Polar residues" evidence="17">
    <location>
        <begin position="801"/>
        <end position="810"/>
    </location>
</feature>
<evidence type="ECO:0000256" key="5">
    <source>
        <dbReference type="ARBA" id="ARBA00022490"/>
    </source>
</evidence>
<name>A0A3N0YR18_ANAGA</name>
<dbReference type="Gene3D" id="3.80.10.10">
    <property type="entry name" value="Ribonuclease Inhibitor"/>
    <property type="match status" value="1"/>
</dbReference>
<feature type="region of interest" description="Disordered" evidence="17">
    <location>
        <begin position="649"/>
        <end position="674"/>
    </location>
</feature>
<dbReference type="InterPro" id="IPR029495">
    <property type="entry name" value="NACHT-assoc"/>
</dbReference>
<dbReference type="SUPFAM" id="SSF50729">
    <property type="entry name" value="PH domain-like"/>
    <property type="match status" value="1"/>
</dbReference>
<dbReference type="SUPFAM" id="SSF52799">
    <property type="entry name" value="(Phosphotyrosine protein) phosphatases II"/>
    <property type="match status" value="1"/>
</dbReference>
<dbReference type="Pfam" id="PF00017">
    <property type="entry name" value="SH2"/>
    <property type="match status" value="1"/>
</dbReference>
<dbReference type="PROSITE" id="PS51182">
    <property type="entry name" value="C2_TENSIN"/>
    <property type="match status" value="1"/>
</dbReference>
<feature type="region of interest" description="Disordered" evidence="17">
    <location>
        <begin position="430"/>
        <end position="477"/>
    </location>
</feature>
<feature type="region of interest" description="Disordered" evidence="17">
    <location>
        <begin position="1253"/>
        <end position="1345"/>
    </location>
</feature>
<keyword evidence="10" id="KW-0378">Hydrolase</keyword>
<keyword evidence="25" id="KW-1185">Reference proteome</keyword>
<dbReference type="InterPro" id="IPR041075">
    <property type="entry name" value="NOD1/2_WH"/>
</dbReference>
<evidence type="ECO:0000259" key="19">
    <source>
        <dbReference type="PROSITE" id="PS50001"/>
    </source>
</evidence>
<reference evidence="24 25" key="1">
    <citation type="submission" date="2018-10" db="EMBL/GenBank/DDBJ databases">
        <title>Genome assembly for a Yunnan-Guizhou Plateau 3E fish, Anabarilius grahami (Regan), and its evolutionary and genetic applications.</title>
        <authorList>
            <person name="Jiang W."/>
        </authorList>
    </citation>
    <scope>NUCLEOTIDE SEQUENCE [LARGE SCALE GENOMIC DNA]</scope>
    <source>
        <strain evidence="24">AG-KIZ</strain>
        <tissue evidence="24">Muscle</tissue>
    </source>
</reference>
<dbReference type="InterPro" id="IPR035892">
    <property type="entry name" value="C2_domain_sf"/>
</dbReference>
<dbReference type="GO" id="GO:0005925">
    <property type="term" value="C:focal adhesion"/>
    <property type="evidence" value="ECO:0007669"/>
    <property type="project" value="UniProtKB-SubCell"/>
</dbReference>
<gene>
    <name evidence="24" type="ORF">DPX16_3129</name>
</gene>
<dbReference type="PROSITE" id="PS50056">
    <property type="entry name" value="TYR_PHOSPHATASE_2"/>
    <property type="match status" value="1"/>
</dbReference>
<keyword evidence="7" id="KW-0433">Leucine-rich repeat</keyword>
<dbReference type="Gene3D" id="3.30.505.10">
    <property type="entry name" value="SH2 domain"/>
    <property type="match status" value="1"/>
</dbReference>
<feature type="domain" description="Tyrosine specific protein phosphatases" evidence="20">
    <location>
        <begin position="184"/>
        <end position="239"/>
    </location>
</feature>
<dbReference type="InterPro" id="IPR006020">
    <property type="entry name" value="PTB/PI_dom"/>
</dbReference>
<evidence type="ECO:0000259" key="22">
    <source>
        <dbReference type="PROSITE" id="PS51181"/>
    </source>
</evidence>
<dbReference type="Pfam" id="PF00560">
    <property type="entry name" value="LRR_1"/>
    <property type="match status" value="1"/>
</dbReference>
<dbReference type="Pfam" id="PF14484">
    <property type="entry name" value="FISNA"/>
    <property type="match status" value="1"/>
</dbReference>
<comment type="subcellular location">
    <subcellularLocation>
        <location evidence="1">Cell junction</location>
        <location evidence="1">Focal adhesion</location>
    </subcellularLocation>
    <subcellularLocation>
        <location evidence="2">Cell projection</location>
    </subcellularLocation>
    <subcellularLocation>
        <location evidence="3">Cytoplasm</location>
    </subcellularLocation>
</comment>
<dbReference type="PROSITE" id="PS51181">
    <property type="entry name" value="PPASE_TENSIN"/>
    <property type="match status" value="1"/>
</dbReference>
<evidence type="ECO:0000256" key="2">
    <source>
        <dbReference type="ARBA" id="ARBA00004316"/>
    </source>
</evidence>
<dbReference type="CDD" id="cd01213">
    <property type="entry name" value="PTB_tensin"/>
    <property type="match status" value="1"/>
</dbReference>
<dbReference type="FunFam" id="3.40.50.300:FF:000210">
    <property type="entry name" value="Si:dkey-16p6.1"/>
    <property type="match status" value="1"/>
</dbReference>
<dbReference type="InterPro" id="IPR032675">
    <property type="entry name" value="LRR_dom_sf"/>
</dbReference>
<evidence type="ECO:0000256" key="3">
    <source>
        <dbReference type="ARBA" id="ARBA00004496"/>
    </source>
</evidence>
<comment type="caution">
    <text evidence="24">The sequence shown here is derived from an EMBL/GenBank/DDBJ whole genome shotgun (WGS) entry which is preliminary data.</text>
</comment>
<dbReference type="GO" id="GO:0042995">
    <property type="term" value="C:cell projection"/>
    <property type="evidence" value="ECO:0007669"/>
    <property type="project" value="UniProtKB-SubCell"/>
</dbReference>
<evidence type="ECO:0000256" key="6">
    <source>
        <dbReference type="ARBA" id="ARBA00022553"/>
    </source>
</evidence>
<evidence type="ECO:0000259" key="21">
    <source>
        <dbReference type="PROSITE" id="PS50837"/>
    </source>
</evidence>
<dbReference type="SMART" id="SM01326">
    <property type="entry name" value="PTEN_C2"/>
    <property type="match status" value="1"/>
</dbReference>
<evidence type="ECO:0000256" key="4">
    <source>
        <dbReference type="ARBA" id="ARBA00007881"/>
    </source>
</evidence>
<keyword evidence="15" id="KW-0966">Cell projection</keyword>
<dbReference type="InterPro" id="IPR000980">
    <property type="entry name" value="SH2"/>
</dbReference>
<evidence type="ECO:0000259" key="23">
    <source>
        <dbReference type="PROSITE" id="PS51182"/>
    </source>
</evidence>
<dbReference type="SUPFAM" id="SSF55550">
    <property type="entry name" value="SH2 domain"/>
    <property type="match status" value="1"/>
</dbReference>
<evidence type="ECO:0000256" key="16">
    <source>
        <dbReference type="PROSITE-ProRule" id="PRU00191"/>
    </source>
</evidence>
<keyword evidence="5" id="KW-0963">Cytoplasm</keyword>
<evidence type="ECO:0000256" key="9">
    <source>
        <dbReference type="ARBA" id="ARBA00022741"/>
    </source>
</evidence>
<dbReference type="SMART" id="SM01288">
    <property type="entry name" value="FISNA"/>
    <property type="match status" value="1"/>
</dbReference>
<organism evidence="24 25">
    <name type="scientific">Anabarilius grahami</name>
    <name type="common">Kanglang fish</name>
    <name type="synonym">Barilius grahami</name>
    <dbReference type="NCBI Taxonomy" id="495550"/>
    <lineage>
        <taxon>Eukaryota</taxon>
        <taxon>Metazoa</taxon>
        <taxon>Chordata</taxon>
        <taxon>Craniata</taxon>
        <taxon>Vertebrata</taxon>
        <taxon>Euteleostomi</taxon>
        <taxon>Actinopterygii</taxon>
        <taxon>Neopterygii</taxon>
        <taxon>Teleostei</taxon>
        <taxon>Ostariophysi</taxon>
        <taxon>Cypriniformes</taxon>
        <taxon>Xenocyprididae</taxon>
        <taxon>Xenocypridinae</taxon>
        <taxon>Xenocypridinae incertae sedis</taxon>
        <taxon>Anabarilius</taxon>
    </lineage>
</organism>
<dbReference type="Gene3D" id="2.30.29.30">
    <property type="entry name" value="Pleckstrin-homology domain (PH domain)/Phosphotyrosine-binding domain (PTB)"/>
    <property type="match status" value="1"/>
</dbReference>
<dbReference type="PROSITE" id="PS50001">
    <property type="entry name" value="SH2"/>
    <property type="match status" value="1"/>
</dbReference>
<feature type="domain" description="NACHT" evidence="21">
    <location>
        <begin position="1478"/>
        <end position="1612"/>
    </location>
</feature>
<evidence type="ECO:0000256" key="10">
    <source>
        <dbReference type="ARBA" id="ARBA00022801"/>
    </source>
</evidence>
<dbReference type="SUPFAM" id="SSF52047">
    <property type="entry name" value="RNI-like"/>
    <property type="match status" value="1"/>
</dbReference>
<dbReference type="GO" id="GO:0005524">
    <property type="term" value="F:ATP binding"/>
    <property type="evidence" value="ECO:0007669"/>
    <property type="project" value="UniProtKB-KW"/>
</dbReference>
<evidence type="ECO:0000313" key="24">
    <source>
        <dbReference type="EMBL" id="ROL48138.1"/>
    </source>
</evidence>
<dbReference type="InterPro" id="IPR011993">
    <property type="entry name" value="PH-like_dom_sf"/>
</dbReference>
<feature type="region of interest" description="Disordered" evidence="17">
    <location>
        <begin position="497"/>
        <end position="521"/>
    </location>
</feature>
<dbReference type="InterPro" id="IPR000387">
    <property type="entry name" value="Tyr_Pase_dom"/>
</dbReference>
<dbReference type="Pfam" id="PF13516">
    <property type="entry name" value="LRR_6"/>
    <property type="match status" value="3"/>
</dbReference>
<dbReference type="InterPro" id="IPR013625">
    <property type="entry name" value="PTB"/>
</dbReference>
<feature type="region of interest" description="Disordered" evidence="17">
    <location>
        <begin position="708"/>
        <end position="729"/>
    </location>
</feature>
<dbReference type="GO" id="GO:0004721">
    <property type="term" value="F:phosphoprotein phosphatase activity"/>
    <property type="evidence" value="ECO:0007669"/>
    <property type="project" value="UniProtKB-KW"/>
</dbReference>
<dbReference type="Pfam" id="PF17776">
    <property type="entry name" value="NLRC4_HD2"/>
    <property type="match status" value="1"/>
</dbReference>
<dbReference type="Gene3D" id="3.40.50.300">
    <property type="entry name" value="P-loop containing nucleotide triphosphate hydrolases"/>
    <property type="match status" value="1"/>
</dbReference>
<evidence type="ECO:0000256" key="14">
    <source>
        <dbReference type="ARBA" id="ARBA00022999"/>
    </source>
</evidence>
<dbReference type="Pfam" id="PF17779">
    <property type="entry name" value="WHD_NOD2"/>
    <property type="match status" value="1"/>
</dbReference>
<feature type="domain" description="SH2" evidence="19">
    <location>
        <begin position="968"/>
        <end position="1084"/>
    </location>
</feature>
<feature type="compositionally biased region" description="Low complexity" evidence="17">
    <location>
        <begin position="812"/>
        <end position="826"/>
    </location>
</feature>
<evidence type="ECO:0000256" key="7">
    <source>
        <dbReference type="ARBA" id="ARBA00022614"/>
    </source>
</evidence>
<accession>A0A3N0YR18</accession>
<dbReference type="Pfam" id="PF05729">
    <property type="entry name" value="NACHT"/>
    <property type="match status" value="1"/>
</dbReference>
<dbReference type="CDD" id="cd09927">
    <property type="entry name" value="SH2_Tensin_like"/>
    <property type="match status" value="1"/>
</dbReference>
<dbReference type="SMART" id="SM00404">
    <property type="entry name" value="PTPc_motif"/>
    <property type="match status" value="1"/>
</dbReference>
<dbReference type="Proteomes" id="UP000281406">
    <property type="component" value="Unassembled WGS sequence"/>
</dbReference>
<dbReference type="SUPFAM" id="SSF49562">
    <property type="entry name" value="C2 domain (Calcium/lipid-binding domain, CaLB)"/>
    <property type="match status" value="1"/>
</dbReference>
<feature type="domain" description="Phosphatase tensin-type" evidence="22">
    <location>
        <begin position="79"/>
        <end position="251"/>
    </location>
</feature>
<dbReference type="PROSITE" id="PS01179">
    <property type="entry name" value="PID"/>
    <property type="match status" value="1"/>
</dbReference>
<evidence type="ECO:0000256" key="15">
    <source>
        <dbReference type="ARBA" id="ARBA00023273"/>
    </source>
</evidence>
<keyword evidence="13" id="KW-0965">Cell junction</keyword>
<dbReference type="InterPro" id="IPR003595">
    <property type="entry name" value="Tyr_Pase_cat"/>
</dbReference>
<keyword evidence="9" id="KW-0547">Nucleotide-binding</keyword>
<protein>
    <submittedName>
        <fullName evidence="24">Tensin-3</fullName>
    </submittedName>
</protein>
<keyword evidence="14 16" id="KW-0727">SH2 domain</keyword>
<feature type="compositionally biased region" description="Low complexity" evidence="17">
    <location>
        <begin position="445"/>
        <end position="459"/>
    </location>
</feature>
<evidence type="ECO:0000256" key="8">
    <source>
        <dbReference type="ARBA" id="ARBA00022737"/>
    </source>
</evidence>
<keyword evidence="8" id="KW-0677">Repeat</keyword>
<dbReference type="InterPro" id="IPR014020">
    <property type="entry name" value="Tensin_C2-dom"/>
</dbReference>
<dbReference type="SMART" id="SM00368">
    <property type="entry name" value="LRR_RI"/>
    <property type="match status" value="5"/>
</dbReference>
<dbReference type="InterPro" id="IPR007111">
    <property type="entry name" value="NACHT_NTPase"/>
</dbReference>
<dbReference type="Gene3D" id="2.60.40.1110">
    <property type="match status" value="1"/>
</dbReference>
<evidence type="ECO:0000256" key="12">
    <source>
        <dbReference type="ARBA" id="ARBA00022912"/>
    </source>
</evidence>
<evidence type="ECO:0000256" key="13">
    <source>
        <dbReference type="ARBA" id="ARBA00022949"/>
    </source>
</evidence>
<evidence type="ECO:0000256" key="11">
    <source>
        <dbReference type="ARBA" id="ARBA00022840"/>
    </source>
</evidence>